<dbReference type="InterPro" id="IPR053164">
    <property type="entry name" value="IS1016-like_transposase"/>
</dbReference>
<organism evidence="3 4">
    <name type="scientific">Brenthis ino</name>
    <name type="common">lesser marbled fritillary</name>
    <dbReference type="NCBI Taxonomy" id="405034"/>
    <lineage>
        <taxon>Eukaryota</taxon>
        <taxon>Metazoa</taxon>
        <taxon>Ecdysozoa</taxon>
        <taxon>Arthropoda</taxon>
        <taxon>Hexapoda</taxon>
        <taxon>Insecta</taxon>
        <taxon>Pterygota</taxon>
        <taxon>Neoptera</taxon>
        <taxon>Endopterygota</taxon>
        <taxon>Lepidoptera</taxon>
        <taxon>Glossata</taxon>
        <taxon>Ditrysia</taxon>
        <taxon>Papilionoidea</taxon>
        <taxon>Nymphalidae</taxon>
        <taxon>Heliconiinae</taxon>
        <taxon>Argynnini</taxon>
        <taxon>Brenthis</taxon>
    </lineage>
</organism>
<accession>A0A8J9VNK1</accession>
<gene>
    <name evidence="3" type="ORF">BINO364_LOCUS9330</name>
</gene>
<dbReference type="Proteomes" id="UP000838878">
    <property type="component" value="Chromosome 4"/>
</dbReference>
<protein>
    <recommendedName>
        <fullName evidence="2">ISXO2-like transposase domain-containing protein</fullName>
    </recommendedName>
</protein>
<evidence type="ECO:0000259" key="2">
    <source>
        <dbReference type="SMART" id="SM01126"/>
    </source>
</evidence>
<dbReference type="EMBL" id="OV170224">
    <property type="protein sequence ID" value="CAH0723505.1"/>
    <property type="molecule type" value="Genomic_DNA"/>
</dbReference>
<proteinExistence type="predicted"/>
<evidence type="ECO:0000313" key="3">
    <source>
        <dbReference type="EMBL" id="CAH0723505.1"/>
    </source>
</evidence>
<reference evidence="3" key="1">
    <citation type="submission" date="2021-12" db="EMBL/GenBank/DDBJ databases">
        <authorList>
            <person name="Martin H S."/>
        </authorList>
    </citation>
    <scope>NUCLEOTIDE SEQUENCE</scope>
</reference>
<keyword evidence="4" id="KW-1185">Reference proteome</keyword>
<dbReference type="AlphaFoldDB" id="A0A8J9VNK1"/>
<dbReference type="Pfam" id="PF12762">
    <property type="entry name" value="DDE_Tnp_IS1595"/>
    <property type="match status" value="1"/>
</dbReference>
<feature type="non-terminal residue" evidence="3">
    <location>
        <position position="354"/>
    </location>
</feature>
<feature type="domain" description="ISXO2-like transposase" evidence="2">
    <location>
        <begin position="186"/>
        <end position="330"/>
    </location>
</feature>
<evidence type="ECO:0000313" key="4">
    <source>
        <dbReference type="Proteomes" id="UP000838878"/>
    </source>
</evidence>
<dbReference type="PANTHER" id="PTHR47163">
    <property type="entry name" value="DDE_TNP_IS1595 DOMAIN-CONTAINING PROTEIN"/>
    <property type="match status" value="1"/>
</dbReference>
<sequence length="354" mass="41543">MASPKSQLASSVLPSTSTHPTSADIDNQPCDSLTKRVNPYVEEIRLQWNMNKVIQRLDTREQCLQFAEDRQLIPREKQCSYHRRPMSLIIQNGLVGTFRCRKSNCRTKSISRATGTWFENVHISLTLLFKLMYMFSRNYSYDLAQIEGATDDRASVLSTKTIADWYSYCREAIVIYELEHNEERTKIGGPNKVVQIDESKFGKRKYNRDRHIEGHWVLGMIEDGSDDLRLEICPDNEQSADILVPLVKKHVQEGSIIHTNSWKAYECLPEHGYIHKKSNHSDHDKKFVAPNTTHTQWIESHWRGLKKVFHMNQFKGNFTEWLVEFAWRRKIKINHLDPFEELLKVINYVYKLEK</sequence>
<dbReference type="OrthoDB" id="10052789at2759"/>
<feature type="region of interest" description="Disordered" evidence="1">
    <location>
        <begin position="1"/>
        <end position="30"/>
    </location>
</feature>
<dbReference type="SMART" id="SM01126">
    <property type="entry name" value="DDE_Tnp_IS1595"/>
    <property type="match status" value="1"/>
</dbReference>
<evidence type="ECO:0000256" key="1">
    <source>
        <dbReference type="SAM" id="MobiDB-lite"/>
    </source>
</evidence>
<name>A0A8J9VNK1_9NEOP</name>
<dbReference type="PANTHER" id="PTHR47163:SF2">
    <property type="entry name" value="SI:DKEY-17M8.2"/>
    <property type="match status" value="1"/>
</dbReference>
<dbReference type="InterPro" id="IPR024445">
    <property type="entry name" value="Tnp_ISXO2-like"/>
</dbReference>